<keyword evidence="4 5" id="KW-0472">Membrane</keyword>
<evidence type="ECO:0000256" key="5">
    <source>
        <dbReference type="SAM" id="Phobius"/>
    </source>
</evidence>
<evidence type="ECO:0000256" key="1">
    <source>
        <dbReference type="ARBA" id="ARBA00004141"/>
    </source>
</evidence>
<gene>
    <name evidence="7" type="ORF">HUE58_00845</name>
</gene>
<dbReference type="SUPFAM" id="SSF111352">
    <property type="entry name" value="Ammonium transporter"/>
    <property type="match status" value="1"/>
</dbReference>
<reference evidence="7 8" key="1">
    <citation type="submission" date="2020-05" db="EMBL/GenBank/DDBJ databases">
        <title>Horizontal transmission and recombination maintain forever young bacterial symbiont genomes.</title>
        <authorList>
            <person name="Russell S.L."/>
            <person name="Pepper-Tunick E."/>
            <person name="Svedberg J."/>
            <person name="Byrne A."/>
            <person name="Ruelas Castillo J."/>
            <person name="Vollmers C."/>
            <person name="Beinart R.A."/>
            <person name="Corbett-Detig R."/>
        </authorList>
    </citation>
    <scope>NUCLEOTIDE SEQUENCE [LARGE SCALE GENOMIC DNA]</scope>
    <source>
        <strain evidence="7">JDF_Ridge</strain>
    </source>
</reference>
<sequence>MGGLVMWMSAGFSMLEVGLVRSENTAEILTRNIGLFAIACTMYMVVGYDIMYGGGHLVAS</sequence>
<keyword evidence="2 5" id="KW-0812">Transmembrane</keyword>
<dbReference type="GO" id="GO:0008519">
    <property type="term" value="F:ammonium channel activity"/>
    <property type="evidence" value="ECO:0007669"/>
    <property type="project" value="InterPro"/>
</dbReference>
<dbReference type="GO" id="GO:0016020">
    <property type="term" value="C:membrane"/>
    <property type="evidence" value="ECO:0007669"/>
    <property type="project" value="UniProtKB-SubCell"/>
</dbReference>
<evidence type="ECO:0000256" key="4">
    <source>
        <dbReference type="ARBA" id="ARBA00023136"/>
    </source>
</evidence>
<feature type="domain" description="Ammonium transporter AmtB-like" evidence="6">
    <location>
        <begin position="3"/>
        <end position="54"/>
    </location>
</feature>
<dbReference type="Gene3D" id="1.10.3430.10">
    <property type="entry name" value="Ammonium transporter AmtB like domains"/>
    <property type="match status" value="1"/>
</dbReference>
<dbReference type="KEGG" id="reo:HUE58_00845"/>
<protein>
    <recommendedName>
        <fullName evidence="6">Ammonium transporter AmtB-like domain-containing protein</fullName>
    </recommendedName>
</protein>
<dbReference type="InterPro" id="IPR029020">
    <property type="entry name" value="Ammonium/urea_transptr"/>
</dbReference>
<keyword evidence="8" id="KW-1185">Reference proteome</keyword>
<evidence type="ECO:0000313" key="7">
    <source>
        <dbReference type="EMBL" id="QKQ23770.1"/>
    </source>
</evidence>
<evidence type="ECO:0000256" key="2">
    <source>
        <dbReference type="ARBA" id="ARBA00022692"/>
    </source>
</evidence>
<proteinExistence type="predicted"/>
<comment type="subcellular location">
    <subcellularLocation>
        <location evidence="1">Membrane</location>
        <topology evidence="1">Multi-pass membrane protein</topology>
    </subcellularLocation>
</comment>
<organism evidence="7 8">
    <name type="scientific">Candidatus Ruthia endofausta</name>
    <dbReference type="NCBI Taxonomy" id="2738852"/>
    <lineage>
        <taxon>Bacteria</taxon>
        <taxon>Pseudomonadati</taxon>
        <taxon>Pseudomonadota</taxon>
        <taxon>Gammaproteobacteria</taxon>
        <taxon>Candidatus Pseudothioglobaceae</taxon>
        <taxon>Candidatus Ruthturnera</taxon>
    </lineage>
</organism>
<dbReference type="AlphaFoldDB" id="A0A6N0HN70"/>
<name>A0A6N0HN70_9GAMM</name>
<dbReference type="EMBL" id="CP054490">
    <property type="protein sequence ID" value="QKQ23770.1"/>
    <property type="molecule type" value="Genomic_DNA"/>
</dbReference>
<evidence type="ECO:0000256" key="3">
    <source>
        <dbReference type="ARBA" id="ARBA00022989"/>
    </source>
</evidence>
<dbReference type="Pfam" id="PF00909">
    <property type="entry name" value="Ammonium_transp"/>
    <property type="match status" value="1"/>
</dbReference>
<keyword evidence="3 5" id="KW-1133">Transmembrane helix</keyword>
<accession>A0A6N0HN70</accession>
<dbReference type="InterPro" id="IPR024041">
    <property type="entry name" value="NH4_transpt_AmtB-like_dom"/>
</dbReference>
<evidence type="ECO:0000313" key="8">
    <source>
        <dbReference type="Proteomes" id="UP000509429"/>
    </source>
</evidence>
<dbReference type="Proteomes" id="UP000509429">
    <property type="component" value="Chromosome"/>
</dbReference>
<feature type="transmembrane region" description="Helical" evidence="5">
    <location>
        <begin position="32"/>
        <end position="51"/>
    </location>
</feature>
<evidence type="ECO:0000259" key="6">
    <source>
        <dbReference type="Pfam" id="PF00909"/>
    </source>
</evidence>